<name>A0A060HSS0_9ARCH</name>
<sequence>MEKGEKEKREKEFGDGLLTFFPALAEHTVLVQRDWLSWGVFHRPHPEYSVCWAHTDACSVGDASLWIEDKCLTPLPSFHRLDPEYIWTESGADFYAERAADASLLIDVWKYSNWHLLIH</sequence>
<dbReference type="EMBL" id="CP007536">
    <property type="protein sequence ID" value="AIC16511.1"/>
    <property type="molecule type" value="Genomic_DNA"/>
</dbReference>
<protein>
    <submittedName>
        <fullName evidence="1">Uncharacterized protein</fullName>
    </submittedName>
</protein>
<keyword evidence="2" id="KW-1185">Reference proteome</keyword>
<dbReference type="AlphaFoldDB" id="A0A060HSS0"/>
<proteinExistence type="predicted"/>
<evidence type="ECO:0000313" key="1">
    <source>
        <dbReference type="EMBL" id="AIC16511.1"/>
    </source>
</evidence>
<evidence type="ECO:0000313" key="2">
    <source>
        <dbReference type="Proteomes" id="UP000027093"/>
    </source>
</evidence>
<dbReference type="HOGENOM" id="CLU_2056131_0_0_2"/>
<gene>
    <name evidence="1" type="ORF">NVIE_022500</name>
</gene>
<reference evidence="1 2" key="1">
    <citation type="journal article" date="2014" name="Int. J. Syst. Evol. Microbiol.">
        <title>Nitrososphaera viennensis gen. nov., sp. nov., an aerobic and mesophilic, ammonia-oxidizing archaeon from soil and a member of the archaeal phylum Thaumarchaeota.</title>
        <authorList>
            <person name="Stieglmeier M."/>
            <person name="Klingl A."/>
            <person name="Alves R.J."/>
            <person name="Rittmann S.K."/>
            <person name="Melcher M."/>
            <person name="Leisch N."/>
            <person name="Schleper C."/>
        </authorList>
    </citation>
    <scope>NUCLEOTIDE SEQUENCE [LARGE SCALE GENOMIC DNA]</scope>
    <source>
        <strain evidence="1">EN76</strain>
    </source>
</reference>
<accession>A0A060HSS0</accession>
<dbReference type="KEGG" id="nvn:NVIE_022500"/>
<organism evidence="1 2">
    <name type="scientific">Nitrososphaera viennensis EN76</name>
    <dbReference type="NCBI Taxonomy" id="926571"/>
    <lineage>
        <taxon>Archaea</taxon>
        <taxon>Nitrososphaerota</taxon>
        <taxon>Nitrososphaeria</taxon>
        <taxon>Nitrososphaerales</taxon>
        <taxon>Nitrososphaeraceae</taxon>
        <taxon>Nitrososphaera</taxon>
    </lineage>
</organism>
<dbReference type="Proteomes" id="UP000027093">
    <property type="component" value="Chromosome"/>
</dbReference>